<dbReference type="Pfam" id="PF09278">
    <property type="entry name" value="MerR-DNA-bind"/>
    <property type="match status" value="1"/>
</dbReference>
<accession>A0A4U8Z368</accession>
<dbReference type="Proteomes" id="UP000294360">
    <property type="component" value="Chromosome"/>
</dbReference>
<evidence type="ECO:0000256" key="3">
    <source>
        <dbReference type="ARBA" id="ARBA00023163"/>
    </source>
</evidence>
<dbReference type="Pfam" id="PF00376">
    <property type="entry name" value="MerR"/>
    <property type="match status" value="1"/>
</dbReference>
<evidence type="ECO:0000313" key="5">
    <source>
        <dbReference type="EMBL" id="VFU09823.1"/>
    </source>
</evidence>
<dbReference type="KEGG" id="mtun:MTUNDRAET4_2936"/>
<dbReference type="Proteomes" id="UP000485880">
    <property type="component" value="Unassembled WGS sequence"/>
</dbReference>
<keyword evidence="1" id="KW-0805">Transcription regulation</keyword>
<dbReference type="InterPro" id="IPR015358">
    <property type="entry name" value="Tscrpt_reg_MerR_DNA-bd"/>
</dbReference>
<dbReference type="RefSeq" id="WP_134490326.1">
    <property type="nucleotide sequence ID" value="NZ_CABFMQ020000153.1"/>
</dbReference>
<dbReference type="PROSITE" id="PS00552">
    <property type="entry name" value="HTH_MERR_1"/>
    <property type="match status" value="1"/>
</dbReference>
<evidence type="ECO:0000259" key="4">
    <source>
        <dbReference type="PROSITE" id="PS50937"/>
    </source>
</evidence>
<dbReference type="CDD" id="cd04785">
    <property type="entry name" value="HTH_CadR-PbrR-like"/>
    <property type="match status" value="1"/>
</dbReference>
<dbReference type="AlphaFoldDB" id="A0A4U8Z368"/>
<dbReference type="PANTHER" id="PTHR30204">
    <property type="entry name" value="REDOX-CYCLING DRUG-SENSING TRANSCRIPTIONAL ACTIVATOR SOXR"/>
    <property type="match status" value="1"/>
</dbReference>
<proteinExistence type="predicted"/>
<keyword evidence="3" id="KW-0804">Transcription</keyword>
<dbReference type="InterPro" id="IPR047057">
    <property type="entry name" value="MerR_fam"/>
</dbReference>
<evidence type="ECO:0000313" key="6">
    <source>
        <dbReference type="EMBL" id="VTZ52668.1"/>
    </source>
</evidence>
<feature type="domain" description="HTH merR-type" evidence="4">
    <location>
        <begin position="4"/>
        <end position="74"/>
    </location>
</feature>
<dbReference type="PROSITE" id="PS50937">
    <property type="entry name" value="HTH_MERR_2"/>
    <property type="match status" value="1"/>
</dbReference>
<dbReference type="InterPro" id="IPR009061">
    <property type="entry name" value="DNA-bd_dom_put_sf"/>
</dbReference>
<keyword evidence="8" id="KW-1185">Reference proteome</keyword>
<evidence type="ECO:0000313" key="8">
    <source>
        <dbReference type="Proteomes" id="UP000485880"/>
    </source>
</evidence>
<dbReference type="Gene3D" id="1.10.1660.10">
    <property type="match status" value="1"/>
</dbReference>
<organism evidence="5 7">
    <name type="scientific">Methylocella tundrae</name>
    <dbReference type="NCBI Taxonomy" id="227605"/>
    <lineage>
        <taxon>Bacteria</taxon>
        <taxon>Pseudomonadati</taxon>
        <taxon>Pseudomonadota</taxon>
        <taxon>Alphaproteobacteria</taxon>
        <taxon>Hyphomicrobiales</taxon>
        <taxon>Beijerinckiaceae</taxon>
        <taxon>Methylocella</taxon>
    </lineage>
</organism>
<dbReference type="EMBL" id="CABFMQ020000153">
    <property type="protein sequence ID" value="VTZ52668.1"/>
    <property type="molecule type" value="Genomic_DNA"/>
</dbReference>
<dbReference type="PANTHER" id="PTHR30204:SF92">
    <property type="entry name" value="HTH-TYPE TRANSCRIPTIONAL REGULATOR ZNTR"/>
    <property type="match status" value="1"/>
</dbReference>
<dbReference type="SUPFAM" id="SSF46955">
    <property type="entry name" value="Putative DNA-binding domain"/>
    <property type="match status" value="1"/>
</dbReference>
<keyword evidence="2" id="KW-0238">DNA-binding</keyword>
<reference evidence="6 8" key="2">
    <citation type="submission" date="2019-05" db="EMBL/GenBank/DDBJ databases">
        <authorList>
            <person name="Farhan Ul Haque M."/>
        </authorList>
    </citation>
    <scope>NUCLEOTIDE SEQUENCE [LARGE SCALE GENOMIC DNA]</scope>
    <source>
        <strain evidence="6">2</strain>
    </source>
</reference>
<dbReference type="GO" id="GO:0003700">
    <property type="term" value="F:DNA-binding transcription factor activity"/>
    <property type="evidence" value="ECO:0007669"/>
    <property type="project" value="InterPro"/>
</dbReference>
<dbReference type="SMART" id="SM00422">
    <property type="entry name" value="HTH_MERR"/>
    <property type="match status" value="1"/>
</dbReference>
<dbReference type="EMBL" id="LR536450">
    <property type="protein sequence ID" value="VFU09823.1"/>
    <property type="molecule type" value="Genomic_DNA"/>
</dbReference>
<dbReference type="InterPro" id="IPR000551">
    <property type="entry name" value="MerR-type_HTH_dom"/>
</dbReference>
<protein>
    <submittedName>
        <fullName evidence="5">Heavy metal-dependent transcription regulator 2</fullName>
    </submittedName>
</protein>
<evidence type="ECO:0000313" key="7">
    <source>
        <dbReference type="Proteomes" id="UP000294360"/>
    </source>
</evidence>
<name>A0A4U8Z368_METTU</name>
<gene>
    <name evidence="5" type="primary">hmrR</name>
    <name evidence="6" type="ORF">MPC4_90143</name>
    <name evidence="5" type="ORF">MTUNDRAET4_2936</name>
</gene>
<evidence type="ECO:0000256" key="1">
    <source>
        <dbReference type="ARBA" id="ARBA00023015"/>
    </source>
</evidence>
<sequence>MDERLTIGTLARQTGVKVETIRYYERIGLLPPPARTVDGNYRSYSAAELNRLSFVRRARDLGFTLDQIRALLDLAGQHDHDCADVDAIAREHLDKVERKIADLTALRHQLRELIGSCSRGVVADCRIIDALSP</sequence>
<evidence type="ECO:0000256" key="2">
    <source>
        <dbReference type="ARBA" id="ARBA00023125"/>
    </source>
</evidence>
<dbReference type="PRINTS" id="PR00040">
    <property type="entry name" value="HTHMERR"/>
</dbReference>
<reference evidence="5 7" key="1">
    <citation type="submission" date="2019-03" db="EMBL/GenBank/DDBJ databases">
        <authorList>
            <person name="Kox A.R. M."/>
        </authorList>
    </citation>
    <scope>NUCLEOTIDE SEQUENCE [LARGE SCALE GENOMIC DNA]</scope>
    <source>
        <strain evidence="5">MTUNDRAET4 annotated genome</strain>
    </source>
</reference>
<dbReference type="GO" id="GO:0003677">
    <property type="term" value="F:DNA binding"/>
    <property type="evidence" value="ECO:0007669"/>
    <property type="project" value="UniProtKB-KW"/>
</dbReference>
<dbReference type="OrthoDB" id="9802944at2"/>